<proteinExistence type="predicted"/>
<organism evidence="6">
    <name type="scientific">marine metagenome</name>
    <dbReference type="NCBI Taxonomy" id="408172"/>
    <lineage>
        <taxon>unclassified sequences</taxon>
        <taxon>metagenomes</taxon>
        <taxon>ecological metagenomes</taxon>
    </lineage>
</organism>
<name>A0A382SZ62_9ZZZZ</name>
<accession>A0A382SZ62</accession>
<keyword evidence="3" id="KW-0159">Chromosome partition</keyword>
<dbReference type="AlphaFoldDB" id="A0A382SZ62"/>
<evidence type="ECO:0000256" key="2">
    <source>
        <dbReference type="ARBA" id="ARBA00022618"/>
    </source>
</evidence>
<evidence type="ECO:0008006" key="7">
    <source>
        <dbReference type="Google" id="ProtNLM"/>
    </source>
</evidence>
<keyword evidence="1" id="KW-0963">Cytoplasm</keyword>
<evidence type="ECO:0000256" key="4">
    <source>
        <dbReference type="ARBA" id="ARBA00023306"/>
    </source>
</evidence>
<dbReference type="GO" id="GO:0051304">
    <property type="term" value="P:chromosome separation"/>
    <property type="evidence" value="ECO:0007669"/>
    <property type="project" value="InterPro"/>
</dbReference>
<evidence type="ECO:0000313" key="6">
    <source>
        <dbReference type="EMBL" id="SVD14241.1"/>
    </source>
</evidence>
<keyword evidence="2" id="KW-0132">Cell division</keyword>
<keyword evidence="4" id="KW-0131">Cell cycle</keyword>
<dbReference type="NCBIfam" id="TIGR00281">
    <property type="entry name" value="SMC-Scp complex subunit ScpB"/>
    <property type="match status" value="1"/>
</dbReference>
<reference evidence="6" key="1">
    <citation type="submission" date="2018-05" db="EMBL/GenBank/DDBJ databases">
        <authorList>
            <person name="Lanie J.A."/>
            <person name="Ng W.-L."/>
            <person name="Kazmierczak K.M."/>
            <person name="Andrzejewski T.M."/>
            <person name="Davidsen T.M."/>
            <person name="Wayne K.J."/>
            <person name="Tettelin H."/>
            <person name="Glass J.I."/>
            <person name="Rusch D."/>
            <person name="Podicherti R."/>
            <person name="Tsui H.-C.T."/>
            <person name="Winkler M.E."/>
        </authorList>
    </citation>
    <scope>NUCLEOTIDE SEQUENCE</scope>
</reference>
<dbReference type="InterPro" id="IPR005234">
    <property type="entry name" value="ScpB_csome_segregation"/>
</dbReference>
<dbReference type="PANTHER" id="PTHR34298:SF2">
    <property type="entry name" value="SEGREGATION AND CONDENSATION PROTEIN B"/>
    <property type="match status" value="1"/>
</dbReference>
<evidence type="ECO:0000256" key="1">
    <source>
        <dbReference type="ARBA" id="ARBA00022490"/>
    </source>
</evidence>
<feature type="compositionally biased region" description="Acidic residues" evidence="5">
    <location>
        <begin position="226"/>
        <end position="237"/>
    </location>
</feature>
<dbReference type="SUPFAM" id="SSF46785">
    <property type="entry name" value="Winged helix' DNA-binding domain"/>
    <property type="match status" value="2"/>
</dbReference>
<dbReference type="PANTHER" id="PTHR34298">
    <property type="entry name" value="SEGREGATION AND CONDENSATION PROTEIN B"/>
    <property type="match status" value="1"/>
</dbReference>
<feature type="region of interest" description="Disordered" evidence="5">
    <location>
        <begin position="214"/>
        <end position="243"/>
    </location>
</feature>
<dbReference type="Gene3D" id="1.10.10.10">
    <property type="entry name" value="Winged helix-like DNA-binding domain superfamily/Winged helix DNA-binding domain"/>
    <property type="match status" value="2"/>
</dbReference>
<evidence type="ECO:0000256" key="5">
    <source>
        <dbReference type="SAM" id="MobiDB-lite"/>
    </source>
</evidence>
<gene>
    <name evidence="6" type="ORF">METZ01_LOCUS367095</name>
</gene>
<dbReference type="GO" id="GO:0051301">
    <property type="term" value="P:cell division"/>
    <property type="evidence" value="ECO:0007669"/>
    <property type="project" value="UniProtKB-KW"/>
</dbReference>
<dbReference type="Pfam" id="PF04079">
    <property type="entry name" value="SMC_ScpB"/>
    <property type="match status" value="1"/>
</dbReference>
<dbReference type="EMBL" id="UINC01132124">
    <property type="protein sequence ID" value="SVD14241.1"/>
    <property type="molecule type" value="Genomic_DNA"/>
</dbReference>
<protein>
    <recommendedName>
        <fullName evidence="7">SMC-Scp complex subunit ScpB</fullName>
    </recommendedName>
</protein>
<dbReference type="InterPro" id="IPR036388">
    <property type="entry name" value="WH-like_DNA-bd_sf"/>
</dbReference>
<dbReference type="InterPro" id="IPR036390">
    <property type="entry name" value="WH_DNA-bd_sf"/>
</dbReference>
<evidence type="ECO:0000256" key="3">
    <source>
        <dbReference type="ARBA" id="ARBA00022829"/>
    </source>
</evidence>
<sequence>MELKDILEAILFSSQKPLSAKELQDILNQAGESGEGGAREFAQVKAKPITAALEILAEEVETLGRSSRLVCVAGAWQFVTQSEYAPWVRALVGVKNRPTRLSKPALETLAIIAYRQPVTRAQMEEIRGVSVDGVIGTLSERELVEVVGRADAPGRPQTYGTTQMFLEYFGLRGLQELPDAEELRQVPITRPGVPVTTGDDNEEAIEQMSLEEVTKAKENDAGELATNDDDGGDEVVEEASQTS</sequence>